<organism evidence="1 2">
    <name type="scientific">Larkinella knui</name>
    <dbReference type="NCBI Taxonomy" id="2025310"/>
    <lineage>
        <taxon>Bacteria</taxon>
        <taxon>Pseudomonadati</taxon>
        <taxon>Bacteroidota</taxon>
        <taxon>Cytophagia</taxon>
        <taxon>Cytophagales</taxon>
        <taxon>Spirosomataceae</taxon>
        <taxon>Larkinella</taxon>
    </lineage>
</organism>
<dbReference type="AlphaFoldDB" id="A0A3P1CXC5"/>
<proteinExistence type="predicted"/>
<dbReference type="OrthoDB" id="923323at2"/>
<protein>
    <recommendedName>
        <fullName evidence="3">DUF3300 domain-containing protein</fullName>
    </recommendedName>
</protein>
<accession>A0A3P1CXC5</accession>
<evidence type="ECO:0000313" key="1">
    <source>
        <dbReference type="EMBL" id="RRB17965.1"/>
    </source>
</evidence>
<gene>
    <name evidence="1" type="ORF">EHT87_06740</name>
</gene>
<sequence length="435" mass="48729">MKMHFHAHGIAPRKTPMGGWEFRSNLLTILFFLLSVTVFGQSSRLETQQGLLNAIAPYDADIRQSILTASQYPQVLTQLQQVRDDTRSSFENLINGFDRKKQGWFYELTRYPDLLHTLAQSPNGLNRDAIDRLVPNSDENLHDAAWHLYRNHTSDLVQADNLNQQASRSFDQLIRPFDGSTQASFRQLLNYPDALVLLTNNIELTAELGQQVAANGTDLNQQLATLHDNLAVQHDREVADYKKRIDADPQAGQELNQAARSFAQSNGYILPTMGYGGGMMFANPYSYWFGYPYWYGSPLWYPGAFWGGFSLTYGLGGFGLYGFPAFGFNSWFINRGYYAYPHLYNRFGGYYRTVGPRYGFVPTYRTYGNYGRTARPPYLGSRGNFGGMRSPSVGGLNRSYSPGGRMGSFGGSRGYSGGFHGGGGFRGGSFGGRHR</sequence>
<dbReference type="Proteomes" id="UP000274271">
    <property type="component" value="Unassembled WGS sequence"/>
</dbReference>
<evidence type="ECO:0000313" key="2">
    <source>
        <dbReference type="Proteomes" id="UP000274271"/>
    </source>
</evidence>
<reference evidence="1 2" key="1">
    <citation type="submission" date="2018-11" db="EMBL/GenBank/DDBJ databases">
        <authorList>
            <person name="Zhou Z."/>
            <person name="Wang G."/>
        </authorList>
    </citation>
    <scope>NUCLEOTIDE SEQUENCE [LARGE SCALE GENOMIC DNA]</scope>
    <source>
        <strain evidence="1 2">KCTC42998</strain>
    </source>
</reference>
<name>A0A3P1CXC5_9BACT</name>
<dbReference type="EMBL" id="RQJP01000001">
    <property type="protein sequence ID" value="RRB17965.1"/>
    <property type="molecule type" value="Genomic_DNA"/>
</dbReference>
<evidence type="ECO:0008006" key="3">
    <source>
        <dbReference type="Google" id="ProtNLM"/>
    </source>
</evidence>
<keyword evidence="2" id="KW-1185">Reference proteome</keyword>
<comment type="caution">
    <text evidence="1">The sequence shown here is derived from an EMBL/GenBank/DDBJ whole genome shotgun (WGS) entry which is preliminary data.</text>
</comment>